<organism evidence="2 3">
    <name type="scientific">Aspergillus wentii DTO 134E9</name>
    <dbReference type="NCBI Taxonomy" id="1073089"/>
    <lineage>
        <taxon>Eukaryota</taxon>
        <taxon>Fungi</taxon>
        <taxon>Dikarya</taxon>
        <taxon>Ascomycota</taxon>
        <taxon>Pezizomycotina</taxon>
        <taxon>Eurotiomycetes</taxon>
        <taxon>Eurotiomycetidae</taxon>
        <taxon>Eurotiales</taxon>
        <taxon>Aspergillaceae</taxon>
        <taxon>Aspergillus</taxon>
        <taxon>Aspergillus subgen. Cremei</taxon>
    </lineage>
</organism>
<name>A0A1L9RCZ6_ASPWE</name>
<dbReference type="InterPro" id="IPR000210">
    <property type="entry name" value="BTB/POZ_dom"/>
</dbReference>
<gene>
    <name evidence="2" type="ORF">ASPWEDRAFT_174228</name>
</gene>
<dbReference type="AlphaFoldDB" id="A0A1L9RCZ6"/>
<dbReference type="PROSITE" id="PS50097">
    <property type="entry name" value="BTB"/>
    <property type="match status" value="1"/>
</dbReference>
<evidence type="ECO:0000259" key="1">
    <source>
        <dbReference type="PROSITE" id="PS50097"/>
    </source>
</evidence>
<evidence type="ECO:0000313" key="2">
    <source>
        <dbReference type="EMBL" id="OJJ32784.1"/>
    </source>
</evidence>
<dbReference type="Pfam" id="PF00651">
    <property type="entry name" value="BTB"/>
    <property type="match status" value="1"/>
</dbReference>
<dbReference type="STRING" id="1073089.A0A1L9RCZ6"/>
<dbReference type="OrthoDB" id="6359816at2759"/>
<dbReference type="Gene3D" id="3.30.710.10">
    <property type="entry name" value="Potassium Channel Kv1.1, Chain A"/>
    <property type="match status" value="1"/>
</dbReference>
<dbReference type="InterPro" id="IPR011333">
    <property type="entry name" value="SKP1/BTB/POZ_sf"/>
</dbReference>
<dbReference type="Proteomes" id="UP000184383">
    <property type="component" value="Unassembled WGS sequence"/>
</dbReference>
<dbReference type="SMART" id="SM00225">
    <property type="entry name" value="BTB"/>
    <property type="match status" value="1"/>
</dbReference>
<reference evidence="3" key="1">
    <citation type="journal article" date="2017" name="Genome Biol.">
        <title>Comparative genomics reveals high biological diversity and specific adaptations in the industrially and medically important fungal genus Aspergillus.</title>
        <authorList>
            <person name="de Vries R.P."/>
            <person name="Riley R."/>
            <person name="Wiebenga A."/>
            <person name="Aguilar-Osorio G."/>
            <person name="Amillis S."/>
            <person name="Uchima C.A."/>
            <person name="Anderluh G."/>
            <person name="Asadollahi M."/>
            <person name="Askin M."/>
            <person name="Barry K."/>
            <person name="Battaglia E."/>
            <person name="Bayram O."/>
            <person name="Benocci T."/>
            <person name="Braus-Stromeyer S.A."/>
            <person name="Caldana C."/>
            <person name="Canovas D."/>
            <person name="Cerqueira G.C."/>
            <person name="Chen F."/>
            <person name="Chen W."/>
            <person name="Choi C."/>
            <person name="Clum A."/>
            <person name="Dos Santos R.A."/>
            <person name="Damasio A.R."/>
            <person name="Diallinas G."/>
            <person name="Emri T."/>
            <person name="Fekete E."/>
            <person name="Flipphi M."/>
            <person name="Freyberg S."/>
            <person name="Gallo A."/>
            <person name="Gournas C."/>
            <person name="Habgood R."/>
            <person name="Hainaut M."/>
            <person name="Harispe M.L."/>
            <person name="Henrissat B."/>
            <person name="Hilden K.S."/>
            <person name="Hope R."/>
            <person name="Hossain A."/>
            <person name="Karabika E."/>
            <person name="Karaffa L."/>
            <person name="Karanyi Z."/>
            <person name="Krasevec N."/>
            <person name="Kuo A."/>
            <person name="Kusch H."/>
            <person name="LaButti K."/>
            <person name="Lagendijk E.L."/>
            <person name="Lapidus A."/>
            <person name="Levasseur A."/>
            <person name="Lindquist E."/>
            <person name="Lipzen A."/>
            <person name="Logrieco A.F."/>
            <person name="MacCabe A."/>
            <person name="Maekelae M.R."/>
            <person name="Malavazi I."/>
            <person name="Melin P."/>
            <person name="Meyer V."/>
            <person name="Mielnichuk N."/>
            <person name="Miskei M."/>
            <person name="Molnar A.P."/>
            <person name="Mule G."/>
            <person name="Ngan C.Y."/>
            <person name="Orejas M."/>
            <person name="Orosz E."/>
            <person name="Ouedraogo J.P."/>
            <person name="Overkamp K.M."/>
            <person name="Park H.-S."/>
            <person name="Perrone G."/>
            <person name="Piumi F."/>
            <person name="Punt P.J."/>
            <person name="Ram A.F."/>
            <person name="Ramon A."/>
            <person name="Rauscher S."/>
            <person name="Record E."/>
            <person name="Riano-Pachon D.M."/>
            <person name="Robert V."/>
            <person name="Roehrig J."/>
            <person name="Ruller R."/>
            <person name="Salamov A."/>
            <person name="Salih N.S."/>
            <person name="Samson R.A."/>
            <person name="Sandor E."/>
            <person name="Sanguinetti M."/>
            <person name="Schuetze T."/>
            <person name="Sepcic K."/>
            <person name="Shelest E."/>
            <person name="Sherlock G."/>
            <person name="Sophianopoulou V."/>
            <person name="Squina F.M."/>
            <person name="Sun H."/>
            <person name="Susca A."/>
            <person name="Todd R.B."/>
            <person name="Tsang A."/>
            <person name="Unkles S.E."/>
            <person name="van de Wiele N."/>
            <person name="van Rossen-Uffink D."/>
            <person name="Oliveira J.V."/>
            <person name="Vesth T.C."/>
            <person name="Visser J."/>
            <person name="Yu J.-H."/>
            <person name="Zhou M."/>
            <person name="Andersen M.R."/>
            <person name="Archer D.B."/>
            <person name="Baker S.E."/>
            <person name="Benoit I."/>
            <person name="Brakhage A.A."/>
            <person name="Braus G.H."/>
            <person name="Fischer R."/>
            <person name="Frisvad J.C."/>
            <person name="Goldman G.H."/>
            <person name="Houbraken J."/>
            <person name="Oakley B."/>
            <person name="Pocsi I."/>
            <person name="Scazzocchio C."/>
            <person name="Seiboth B."/>
            <person name="vanKuyk P.A."/>
            <person name="Wortman J."/>
            <person name="Dyer P.S."/>
            <person name="Grigoriev I.V."/>
        </authorList>
    </citation>
    <scope>NUCLEOTIDE SEQUENCE [LARGE SCALE GENOMIC DNA]</scope>
    <source>
        <strain evidence="3">DTO 134E9</strain>
    </source>
</reference>
<feature type="domain" description="BTB" evidence="1">
    <location>
        <begin position="38"/>
        <end position="104"/>
    </location>
</feature>
<dbReference type="CDD" id="cd18186">
    <property type="entry name" value="BTB_POZ_ZBTB_KLHL-like"/>
    <property type="match status" value="1"/>
</dbReference>
<protein>
    <recommendedName>
        <fullName evidence="1">BTB domain-containing protein</fullName>
    </recommendedName>
</protein>
<sequence length="255" mass="28829">MDSDDEDYHLDQLFTMQHDYKADLTGAISSIRRSGKYSDLTILCGEKSFPVHKAIVCSQSGFFDKACGSGFSESFSGKVELQDHQLVVQAMVDYLYTGHYQPSRFGDYPPSALPHNAGELDAQERFWHQDVWMDINLYVLADRLLIGGLKQLSQRNFKANMQCLPSANASKSDRLYHIVSLIYEPALSPDVALRDVVANVVVDELRSYHGAVLNKLMEKMPKFMYDFTVKLVKQHVDLTITGNASGWSISPNDWY</sequence>
<dbReference type="SUPFAM" id="SSF54695">
    <property type="entry name" value="POZ domain"/>
    <property type="match status" value="1"/>
</dbReference>
<accession>A0A1L9RCZ6</accession>
<dbReference type="PANTHER" id="PTHR47843:SF5">
    <property type="entry name" value="BTB_POZ DOMAIN PROTEIN"/>
    <property type="match status" value="1"/>
</dbReference>
<keyword evidence="3" id="KW-1185">Reference proteome</keyword>
<evidence type="ECO:0000313" key="3">
    <source>
        <dbReference type="Proteomes" id="UP000184383"/>
    </source>
</evidence>
<dbReference type="PANTHER" id="PTHR47843">
    <property type="entry name" value="BTB DOMAIN-CONTAINING PROTEIN-RELATED"/>
    <property type="match status" value="1"/>
</dbReference>
<dbReference type="VEuPathDB" id="FungiDB:ASPWEDRAFT_174228"/>
<dbReference type="GeneID" id="63747046"/>
<dbReference type="EMBL" id="KV878214">
    <property type="protein sequence ID" value="OJJ32784.1"/>
    <property type="molecule type" value="Genomic_DNA"/>
</dbReference>
<proteinExistence type="predicted"/>
<dbReference type="RefSeq" id="XP_040686461.1">
    <property type="nucleotide sequence ID" value="XM_040831198.1"/>
</dbReference>